<dbReference type="Proteomes" id="UP001576780">
    <property type="component" value="Unassembled WGS sequence"/>
</dbReference>
<name>A0ABV4WJ97_9CYAN</name>
<reference evidence="1 2" key="1">
    <citation type="submission" date="2024-09" db="EMBL/GenBank/DDBJ databases">
        <title>Floridaenema gen nov. (Aerosakkonemataceae, Aerosakkonematales ord. nov., Cyanobacteria) from benthic tropical and subtropical fresh waters, with the description of four new species.</title>
        <authorList>
            <person name="Moretto J.A."/>
            <person name="Berthold D.E."/>
            <person name="Lefler F.W."/>
            <person name="Huang I.-S."/>
            <person name="Laughinghouse H. IV."/>
        </authorList>
    </citation>
    <scope>NUCLEOTIDE SEQUENCE [LARGE SCALE GENOMIC DNA]</scope>
    <source>
        <strain evidence="1 2">BLCC-F167</strain>
    </source>
</reference>
<evidence type="ECO:0000313" key="2">
    <source>
        <dbReference type="Proteomes" id="UP001576780"/>
    </source>
</evidence>
<dbReference type="EMBL" id="JBHFNT010000097">
    <property type="protein sequence ID" value="MFB2835161.1"/>
    <property type="molecule type" value="Genomic_DNA"/>
</dbReference>
<accession>A0ABV4WJ97</accession>
<comment type="caution">
    <text evidence="1">The sequence shown here is derived from an EMBL/GenBank/DDBJ whole genome shotgun (WGS) entry which is preliminary data.</text>
</comment>
<sequence>MSVNILYCEGGKNSPDIRVLLNILSGICTVKPAGSKYGLDRQIVFIKQENLLPSSVVAALKDRDFDSDVSPPVNSPRNWLARVHSQNIQVGWSWERKEIENYLIDPEIVSRALGSKAPPLEDYRTALEESAKNIADYTAARIALSLSRQRLLPLNNCWGNMGGQHPFPDRLAESDCRVGITDVVRQYEQAQIIREDDVLNSFEQLLSVCRVGGVRFQNFLTFFSGKDLLCGMRSALIGWGLGEPFVFRERIVKGIENSTEDISSWIPEWTQLRQVVQNFSP</sequence>
<proteinExistence type="predicted"/>
<gene>
    <name evidence="1" type="ORF">ACE1CA_11575</name>
</gene>
<organism evidence="1 2">
    <name type="scientific">Floridaenema evergladense BLCC-F167</name>
    <dbReference type="NCBI Taxonomy" id="3153639"/>
    <lineage>
        <taxon>Bacteria</taxon>
        <taxon>Bacillati</taxon>
        <taxon>Cyanobacteriota</taxon>
        <taxon>Cyanophyceae</taxon>
        <taxon>Oscillatoriophycideae</taxon>
        <taxon>Aerosakkonematales</taxon>
        <taxon>Aerosakkonemataceae</taxon>
        <taxon>Floridanema</taxon>
        <taxon>Floridanema evergladense</taxon>
    </lineage>
</organism>
<keyword evidence="2" id="KW-1185">Reference proteome</keyword>
<protein>
    <submittedName>
        <fullName evidence="1">Uncharacterized protein</fullName>
    </submittedName>
</protein>
<dbReference type="RefSeq" id="WP_413277583.1">
    <property type="nucleotide sequence ID" value="NZ_JBHFNT010000097.1"/>
</dbReference>
<evidence type="ECO:0000313" key="1">
    <source>
        <dbReference type="EMBL" id="MFB2835161.1"/>
    </source>
</evidence>